<dbReference type="EMBL" id="NBCO01000015">
    <property type="protein sequence ID" value="ORC88873.1"/>
    <property type="molecule type" value="Genomic_DNA"/>
</dbReference>
<dbReference type="AlphaFoldDB" id="A0A1X0NWM1"/>
<gene>
    <name evidence="2" type="ORF">TM35_000153040</name>
</gene>
<dbReference type="Proteomes" id="UP000192257">
    <property type="component" value="Unassembled WGS sequence"/>
</dbReference>
<dbReference type="OrthoDB" id="243763at2759"/>
<proteinExistence type="predicted"/>
<keyword evidence="1 2" id="KW-0812">Transmembrane</keyword>
<accession>A0A1X0NWM1</accession>
<evidence type="ECO:0000313" key="2">
    <source>
        <dbReference type="EMBL" id="ORC88873.1"/>
    </source>
</evidence>
<organism evidence="2 3">
    <name type="scientific">Trypanosoma theileri</name>
    <dbReference type="NCBI Taxonomy" id="67003"/>
    <lineage>
        <taxon>Eukaryota</taxon>
        <taxon>Discoba</taxon>
        <taxon>Euglenozoa</taxon>
        <taxon>Kinetoplastea</taxon>
        <taxon>Metakinetoplastina</taxon>
        <taxon>Trypanosomatida</taxon>
        <taxon>Trypanosomatidae</taxon>
        <taxon>Trypanosoma</taxon>
    </lineage>
</organism>
<evidence type="ECO:0000256" key="1">
    <source>
        <dbReference type="SAM" id="Phobius"/>
    </source>
</evidence>
<dbReference type="RefSeq" id="XP_028882939.1">
    <property type="nucleotide sequence ID" value="XM_029025956.1"/>
</dbReference>
<sequence length="171" mass="19296">MAISEKACLRIRVVLYVLFAVSYAVGAIIFIREFNNYLAASGFAIACFFIGVATVLYAIPDKKLYSIFPAGSKSRICFQLSSLIITLGFIGLALYALGEGIKRRQAWKGDSYFCSFIALLTSAKWSFFCGLRIHRVRDDFVEDDDDKNIEEKVRLFEGSHDMWGEEEKVTV</sequence>
<evidence type="ECO:0000313" key="3">
    <source>
        <dbReference type="Proteomes" id="UP000192257"/>
    </source>
</evidence>
<name>A0A1X0NWM1_9TRYP</name>
<feature type="transmembrane region" description="Helical" evidence="1">
    <location>
        <begin position="37"/>
        <end position="59"/>
    </location>
</feature>
<reference evidence="2 3" key="1">
    <citation type="submission" date="2017-03" db="EMBL/GenBank/DDBJ databases">
        <title>An alternative strategy for trypanosome survival in the mammalian bloodstream revealed through genome and transcriptome analysis of the ubiquitous bovine parasite Trypanosoma (Megatrypanum) theileri.</title>
        <authorList>
            <person name="Kelly S."/>
            <person name="Ivens A."/>
            <person name="Mott A."/>
            <person name="O'Neill E."/>
            <person name="Emms D."/>
            <person name="Macleod O."/>
            <person name="Voorheis P."/>
            <person name="Matthews J."/>
            <person name="Matthews K."/>
            <person name="Carrington M."/>
        </authorList>
    </citation>
    <scope>NUCLEOTIDE SEQUENCE [LARGE SCALE GENOMIC DNA]</scope>
    <source>
        <strain evidence="2">Edinburgh</strain>
    </source>
</reference>
<feature type="transmembrane region" description="Helical" evidence="1">
    <location>
        <begin position="80"/>
        <end position="98"/>
    </location>
</feature>
<dbReference type="GeneID" id="39985736"/>
<feature type="transmembrane region" description="Helical" evidence="1">
    <location>
        <begin position="12"/>
        <end position="31"/>
    </location>
</feature>
<keyword evidence="1" id="KW-0472">Membrane</keyword>
<protein>
    <submittedName>
        <fullName evidence="2">Putative multi-pass transmembrane protein</fullName>
    </submittedName>
</protein>
<comment type="caution">
    <text evidence="2">The sequence shown here is derived from an EMBL/GenBank/DDBJ whole genome shotgun (WGS) entry which is preliminary data.</text>
</comment>
<keyword evidence="1" id="KW-1133">Transmembrane helix</keyword>
<feature type="transmembrane region" description="Helical" evidence="1">
    <location>
        <begin position="110"/>
        <end position="131"/>
    </location>
</feature>
<keyword evidence="3" id="KW-1185">Reference proteome</keyword>
<dbReference type="VEuPathDB" id="TriTrypDB:TM35_000153040"/>